<keyword evidence="2" id="KW-0560">Oxidoreductase</keyword>
<evidence type="ECO:0000256" key="2">
    <source>
        <dbReference type="RuleBase" id="RU000461"/>
    </source>
</evidence>
<dbReference type="InterPro" id="IPR002397">
    <property type="entry name" value="Cyt_P450_B"/>
</dbReference>
<dbReference type="Gene3D" id="1.10.630.10">
    <property type="entry name" value="Cytochrome P450"/>
    <property type="match status" value="1"/>
</dbReference>
<accession>A0ABX2FH17</accession>
<dbReference type="RefSeq" id="WP_173141816.1">
    <property type="nucleotide sequence ID" value="NZ_CBCSGW010000003.1"/>
</dbReference>
<dbReference type="PANTHER" id="PTHR46696:SF4">
    <property type="entry name" value="BIOTIN BIOSYNTHESIS CYTOCHROME P450"/>
    <property type="match status" value="1"/>
</dbReference>
<comment type="similarity">
    <text evidence="1 2">Belongs to the cytochrome P450 family.</text>
</comment>
<dbReference type="PROSITE" id="PS00086">
    <property type="entry name" value="CYTOCHROME_P450"/>
    <property type="match status" value="1"/>
</dbReference>
<organism evidence="3 4">
    <name type="scientific">Kibdelosporangium persicum</name>
    <dbReference type="NCBI Taxonomy" id="2698649"/>
    <lineage>
        <taxon>Bacteria</taxon>
        <taxon>Bacillati</taxon>
        <taxon>Actinomycetota</taxon>
        <taxon>Actinomycetes</taxon>
        <taxon>Pseudonocardiales</taxon>
        <taxon>Pseudonocardiaceae</taxon>
        <taxon>Kibdelosporangium</taxon>
    </lineage>
</organism>
<evidence type="ECO:0000313" key="3">
    <source>
        <dbReference type="EMBL" id="NRN70686.1"/>
    </source>
</evidence>
<reference evidence="3 4" key="1">
    <citation type="submission" date="2020-01" db="EMBL/GenBank/DDBJ databases">
        <title>Kibdelosporangium persica a novel Actinomycetes from a hot desert in Iran.</title>
        <authorList>
            <person name="Safaei N."/>
            <person name="Zaburannyi N."/>
            <person name="Mueller R."/>
            <person name="Wink J."/>
        </authorList>
    </citation>
    <scope>NUCLEOTIDE SEQUENCE [LARGE SCALE GENOMIC DNA]</scope>
    <source>
        <strain evidence="3 4">4NS15</strain>
    </source>
</reference>
<dbReference type="PRINTS" id="PR00359">
    <property type="entry name" value="BP450"/>
</dbReference>
<protein>
    <submittedName>
        <fullName evidence="3">Cytochrome</fullName>
    </submittedName>
</protein>
<evidence type="ECO:0000313" key="4">
    <source>
        <dbReference type="Proteomes" id="UP000763557"/>
    </source>
</evidence>
<keyword evidence="4" id="KW-1185">Reference proteome</keyword>
<gene>
    <name evidence="3" type="ORF">GC106_79570</name>
</gene>
<name>A0ABX2FH17_9PSEU</name>
<dbReference type="SUPFAM" id="SSF48264">
    <property type="entry name" value="Cytochrome P450"/>
    <property type="match status" value="1"/>
</dbReference>
<dbReference type="InterPro" id="IPR017972">
    <property type="entry name" value="Cyt_P450_CS"/>
</dbReference>
<dbReference type="PANTHER" id="PTHR46696">
    <property type="entry name" value="P450, PUTATIVE (EUROFUNG)-RELATED"/>
    <property type="match status" value="1"/>
</dbReference>
<dbReference type="EMBL" id="JAAATY010000042">
    <property type="protein sequence ID" value="NRN70686.1"/>
    <property type="molecule type" value="Genomic_DNA"/>
</dbReference>
<keyword evidence="2" id="KW-0408">Iron</keyword>
<sequence>MLMTRPPAEPVTDVDLYQPGIYVSGNPHAAWHKLRAEAPVCRQAAPTGAEFWSVTRYRDVQRVLRETTRFTSEHSTMLSALGGDIAKGQAINLVDGPRHSALRVPALRQMSAAVMREREHVVRQRVSELVASWARRQDVDMAAELAIMPMVIAGDVIGIPAGDWAHAARWTMASVAPADPAYAVGGVTETLAQAHVELLTMFTELMADRRARPGEDLISVLTTIEADGARLTDHEVIVNSYAFVMGASITTPQVISHLALVMAEDPGLWREIRADRSLWPGTVEEALRWSAPVNHLLRLATGDAEIGGHAIRPGDLVCAWIASANRDEKVFADPYAFDPRRSPNPHLAFGFGPHHCIGVHLARTGLAAMIAELATRVDRFEQTGPVRHLASNFVNGITSLPLRLHMA</sequence>
<keyword evidence="2" id="KW-0349">Heme</keyword>
<dbReference type="Pfam" id="PF00067">
    <property type="entry name" value="p450"/>
    <property type="match status" value="1"/>
</dbReference>
<dbReference type="CDD" id="cd11033">
    <property type="entry name" value="CYP142-like"/>
    <property type="match status" value="1"/>
</dbReference>
<evidence type="ECO:0000256" key="1">
    <source>
        <dbReference type="ARBA" id="ARBA00010617"/>
    </source>
</evidence>
<proteinExistence type="inferred from homology"/>
<dbReference type="InterPro" id="IPR001128">
    <property type="entry name" value="Cyt_P450"/>
</dbReference>
<dbReference type="Proteomes" id="UP000763557">
    <property type="component" value="Unassembled WGS sequence"/>
</dbReference>
<comment type="caution">
    <text evidence="3">The sequence shown here is derived from an EMBL/GenBank/DDBJ whole genome shotgun (WGS) entry which is preliminary data.</text>
</comment>
<dbReference type="InterPro" id="IPR036396">
    <property type="entry name" value="Cyt_P450_sf"/>
</dbReference>
<keyword evidence="2" id="KW-0479">Metal-binding</keyword>
<keyword evidence="2" id="KW-0503">Monooxygenase</keyword>